<dbReference type="AlphaFoldDB" id="A0AAU9JTB3"/>
<keyword evidence="1" id="KW-0472">Membrane</keyword>
<keyword evidence="1" id="KW-1133">Transmembrane helix</keyword>
<name>A0AAU9JTB3_9CILI</name>
<feature type="transmembrane region" description="Helical" evidence="1">
    <location>
        <begin position="118"/>
        <end position="146"/>
    </location>
</feature>
<evidence type="ECO:0000313" key="2">
    <source>
        <dbReference type="EMBL" id="CAG9328850.1"/>
    </source>
</evidence>
<gene>
    <name evidence="2" type="ORF">BSTOLATCC_MIC46835</name>
</gene>
<dbReference type="Proteomes" id="UP001162131">
    <property type="component" value="Unassembled WGS sequence"/>
</dbReference>
<feature type="transmembrane region" description="Helical" evidence="1">
    <location>
        <begin position="29"/>
        <end position="53"/>
    </location>
</feature>
<organism evidence="2 3">
    <name type="scientific">Blepharisma stoltei</name>
    <dbReference type="NCBI Taxonomy" id="1481888"/>
    <lineage>
        <taxon>Eukaryota</taxon>
        <taxon>Sar</taxon>
        <taxon>Alveolata</taxon>
        <taxon>Ciliophora</taxon>
        <taxon>Postciliodesmatophora</taxon>
        <taxon>Heterotrichea</taxon>
        <taxon>Heterotrichida</taxon>
        <taxon>Blepharismidae</taxon>
        <taxon>Blepharisma</taxon>
    </lineage>
</organism>
<dbReference type="EMBL" id="CAJZBQ010000046">
    <property type="protein sequence ID" value="CAG9328850.1"/>
    <property type="molecule type" value="Genomic_DNA"/>
</dbReference>
<keyword evidence="3" id="KW-1185">Reference proteome</keyword>
<evidence type="ECO:0000313" key="3">
    <source>
        <dbReference type="Proteomes" id="UP001162131"/>
    </source>
</evidence>
<accession>A0AAU9JTB3</accession>
<comment type="caution">
    <text evidence="2">The sequence shown here is derived from an EMBL/GenBank/DDBJ whole genome shotgun (WGS) entry which is preliminary data.</text>
</comment>
<sequence length="169" mass="19659">MAEYDDVHKEKLEAARNLVYTENMSLLLIYWPIAILMLIGNFTFEAIIITILTQTPLLAGVISTKTNKPIWLKIYFILSIVCAAIDLYFLYKLIVALVEFEIFYNTSELCEDDENCLLVAMIFTIIWGIYVMVCLWILAICCIRIAHANEYKKLLQKTEIIRKQYDTIN</sequence>
<feature type="transmembrane region" description="Helical" evidence="1">
    <location>
        <begin position="74"/>
        <end position="98"/>
    </location>
</feature>
<protein>
    <submittedName>
        <fullName evidence="2">Uncharacterized protein</fullName>
    </submittedName>
</protein>
<reference evidence="2" key="1">
    <citation type="submission" date="2021-09" db="EMBL/GenBank/DDBJ databases">
        <authorList>
            <consortium name="AG Swart"/>
            <person name="Singh M."/>
            <person name="Singh A."/>
            <person name="Seah K."/>
            <person name="Emmerich C."/>
        </authorList>
    </citation>
    <scope>NUCLEOTIDE SEQUENCE</scope>
    <source>
        <strain evidence="2">ATCC30299</strain>
    </source>
</reference>
<keyword evidence="1" id="KW-0812">Transmembrane</keyword>
<evidence type="ECO:0000256" key="1">
    <source>
        <dbReference type="SAM" id="Phobius"/>
    </source>
</evidence>
<proteinExistence type="predicted"/>